<protein>
    <submittedName>
        <fullName evidence="2">NAD-dependent epimerase/dehydratase:Short-chaindehydrogenase/reductase SDR</fullName>
    </submittedName>
</protein>
<dbReference type="SUPFAM" id="SSF51735">
    <property type="entry name" value="NAD(P)-binding Rossmann-fold domains"/>
    <property type="match status" value="1"/>
</dbReference>
<evidence type="ECO:0000313" key="2">
    <source>
        <dbReference type="EMBL" id="EAQ77309.1"/>
    </source>
</evidence>
<organism evidence="2 3">
    <name type="scientific">Blastopirellula marina DSM 3645</name>
    <dbReference type="NCBI Taxonomy" id="314230"/>
    <lineage>
        <taxon>Bacteria</taxon>
        <taxon>Pseudomonadati</taxon>
        <taxon>Planctomycetota</taxon>
        <taxon>Planctomycetia</taxon>
        <taxon>Pirellulales</taxon>
        <taxon>Pirellulaceae</taxon>
        <taxon>Blastopirellula</taxon>
    </lineage>
</organism>
<dbReference type="STRING" id="314230.DSM3645_29526"/>
<dbReference type="PRINTS" id="PR00081">
    <property type="entry name" value="GDHRDH"/>
</dbReference>
<dbReference type="Proteomes" id="UP000004358">
    <property type="component" value="Unassembled WGS sequence"/>
</dbReference>
<gene>
    <name evidence="2" type="ORF">DSM3645_29526</name>
</gene>
<name>A4A1U3_9BACT</name>
<dbReference type="AlphaFoldDB" id="A4A1U3"/>
<comment type="caution">
    <text evidence="2">The sequence shown here is derived from an EMBL/GenBank/DDBJ whole genome shotgun (WGS) entry which is preliminary data.</text>
</comment>
<reference evidence="2 3" key="1">
    <citation type="submission" date="2006-02" db="EMBL/GenBank/DDBJ databases">
        <authorList>
            <person name="Amann R."/>
            <person name="Ferriera S."/>
            <person name="Johnson J."/>
            <person name="Kravitz S."/>
            <person name="Halpern A."/>
            <person name="Remington K."/>
            <person name="Beeson K."/>
            <person name="Tran B."/>
            <person name="Rogers Y.-H."/>
            <person name="Friedman R."/>
            <person name="Venter J.C."/>
        </authorList>
    </citation>
    <scope>NUCLEOTIDE SEQUENCE [LARGE SCALE GENOMIC DNA]</scope>
    <source>
        <strain evidence="2 3">DSM 3645</strain>
    </source>
</reference>
<dbReference type="eggNOG" id="COG1028">
    <property type="taxonomic scope" value="Bacteria"/>
</dbReference>
<evidence type="ECO:0000313" key="3">
    <source>
        <dbReference type="Proteomes" id="UP000004358"/>
    </source>
</evidence>
<dbReference type="InterPro" id="IPR036291">
    <property type="entry name" value="NAD(P)-bd_dom_sf"/>
</dbReference>
<accession>A4A1U3</accession>
<dbReference type="HOGENOM" id="CLU_010194_1_0_0"/>
<dbReference type="Pfam" id="PF13561">
    <property type="entry name" value="adh_short_C2"/>
    <property type="match status" value="1"/>
</dbReference>
<dbReference type="EMBL" id="AANZ01000037">
    <property type="protein sequence ID" value="EAQ77309.1"/>
    <property type="molecule type" value="Genomic_DNA"/>
</dbReference>
<dbReference type="Gene3D" id="3.40.50.720">
    <property type="entry name" value="NAD(P)-binding Rossmann-like Domain"/>
    <property type="match status" value="1"/>
</dbReference>
<dbReference type="CDD" id="cd05233">
    <property type="entry name" value="SDR_c"/>
    <property type="match status" value="1"/>
</dbReference>
<dbReference type="InterPro" id="IPR002347">
    <property type="entry name" value="SDR_fam"/>
</dbReference>
<dbReference type="FunFam" id="3.40.50.720:FF:000084">
    <property type="entry name" value="Short-chain dehydrogenase reductase"/>
    <property type="match status" value="1"/>
</dbReference>
<evidence type="ECO:0000256" key="1">
    <source>
        <dbReference type="ARBA" id="ARBA00006484"/>
    </source>
</evidence>
<dbReference type="PANTHER" id="PTHR42760">
    <property type="entry name" value="SHORT-CHAIN DEHYDROGENASES/REDUCTASES FAMILY MEMBER"/>
    <property type="match status" value="1"/>
</dbReference>
<proteinExistence type="inferred from homology"/>
<comment type="similarity">
    <text evidence="1">Belongs to the short-chain dehydrogenases/reductases (SDR) family.</text>
</comment>
<dbReference type="GO" id="GO:0016616">
    <property type="term" value="F:oxidoreductase activity, acting on the CH-OH group of donors, NAD or NADP as acceptor"/>
    <property type="evidence" value="ECO:0007669"/>
    <property type="project" value="TreeGrafter"/>
</dbReference>
<sequence>MRPRGNVQFDNSGRVVLVTGGAGGIGLAICQAFAASGATTYAVDVSQPEPGVELPAKLILGDVSQREDCQRVVAQVVEEAGALDVLVNNAAIQPPDSYRAIDQLSPAVWDKMVAINLSGYTYMAMAVAAVMRKQQSGVIVNMASAQGHRTAREVPAYGPIKAANLMQAKQWGVELAREGVRVVSVSPGAVGTPLLRASLAQQGGEAPLANRHPLGRIAEPPEIAAAVMWLASDGASFVTATDLEVDGGLGAFAAFADPFSVTTIPGQNDH</sequence>